<evidence type="ECO:0000313" key="1">
    <source>
        <dbReference type="EMBL" id="XKR68996.1"/>
    </source>
</evidence>
<dbReference type="EMBL" id="CP171742">
    <property type="protein sequence ID" value="XKR68996.1"/>
    <property type="molecule type" value="Genomic_DNA"/>
</dbReference>
<accession>A0ACD5FLA2</accession>
<protein>
    <submittedName>
        <fullName evidence="1">BppU family phage baseplate upper protein</fullName>
    </submittedName>
</protein>
<gene>
    <name evidence="1" type="ORF">QUC96_011195</name>
</gene>
<evidence type="ECO:0000313" key="2">
    <source>
        <dbReference type="Proteomes" id="UP001234913"/>
    </source>
</evidence>
<sequence length="437" mass="46268">MYKIAQVETSINNKDISIGDIGSRFYTEDENTVAIRIRIKHEGELVDLNKTDMQPKLDLFFEDGSIMLDEPVEKIIPTTGLIQYNVPVKVIKHIGRVDCKLFLDNGKQSVHVANFSFNIVDSGVEKAIAKEVSVNLVDDAIRRIVKENAIQILGDDFEPKLKSDVIDYLNENVETFRGIKGDTGPVGPMGEKGEPGEAGPQGLQGIQGDVGPKGERGLQGEVGPQGKQGLQGVAGPPGPKGDVGAKGEQGIQGPPGPKGETGIQGPPGPQGLKGETGERGLPGPKGEMGPQGLTGPKGDAGPIGPIGPQGPAGVSPVKSDTGWLDFTLINGVKEYSTSYTPKYRLITMDKVSILTFKGACRGITKTNTTIAQLPSNIASYINDVFPFNQIGSSKGGVASNIRWGINTSGGVVMEGVSYETSKMTDGDFYPINCVIIL</sequence>
<organism evidence="1 2">
    <name type="scientific">Staphylococcus hyicus</name>
    <dbReference type="NCBI Taxonomy" id="1284"/>
    <lineage>
        <taxon>Bacteria</taxon>
        <taxon>Bacillati</taxon>
        <taxon>Bacillota</taxon>
        <taxon>Bacilli</taxon>
        <taxon>Bacillales</taxon>
        <taxon>Staphylococcaceae</taxon>
        <taxon>Staphylococcus</taxon>
    </lineage>
</organism>
<name>A0ACD5FLA2_STAHY</name>
<keyword evidence="2" id="KW-1185">Reference proteome</keyword>
<proteinExistence type="predicted"/>
<dbReference type="Proteomes" id="UP001234913">
    <property type="component" value="Chromosome"/>
</dbReference>
<reference evidence="1" key="1">
    <citation type="submission" date="2024-09" db="EMBL/GenBank/DDBJ databases">
        <authorList>
            <person name="Gagne-Thivierge C."/>
        </authorList>
    </citation>
    <scope>NUCLEOTIDE SEQUENCE</scope>
    <source>
        <strain evidence="1">SC310</strain>
    </source>
</reference>